<dbReference type="Proteomes" id="UP000017813">
    <property type="component" value="Unassembled WGS sequence"/>
</dbReference>
<evidence type="ECO:0000313" key="1">
    <source>
        <dbReference type="EMBL" id="EFG29792.1"/>
    </source>
</evidence>
<dbReference type="eggNOG" id="ENOG5033K85">
    <property type="taxonomic scope" value="Bacteria"/>
</dbReference>
<dbReference type="STRING" id="641147.HMPREF9021_02379"/>
<sequence>MSAVLTLDPKIYEFDTQNAADEYTEWLNNEVRKARLSPIISEEQAMNRLDANRAKLLERIKNAD</sequence>
<keyword evidence="2" id="KW-1185">Reference proteome</keyword>
<dbReference type="KEGG" id="smur:BWP33_03895"/>
<dbReference type="Gene3D" id="6.20.450.20">
    <property type="match status" value="1"/>
</dbReference>
<evidence type="ECO:0008006" key="3">
    <source>
        <dbReference type="Google" id="ProtNLM"/>
    </source>
</evidence>
<name>U6Q0Z9_9NEIS</name>
<evidence type="ECO:0000313" key="2">
    <source>
        <dbReference type="Proteomes" id="UP000017813"/>
    </source>
</evidence>
<protein>
    <recommendedName>
        <fullName evidence="3">Stability determinant</fullName>
    </recommendedName>
</protein>
<dbReference type="OrthoDB" id="1666683at2"/>
<gene>
    <name evidence="1" type="ORF">HMPREF9021_02379</name>
</gene>
<accession>U6Q0Z9</accession>
<proteinExistence type="predicted"/>
<dbReference type="EMBL" id="ADCY02000028">
    <property type="protein sequence ID" value="EFG29792.1"/>
    <property type="molecule type" value="Genomic_DNA"/>
</dbReference>
<dbReference type="HOGENOM" id="CLU_189958_1_0_4"/>
<organism evidence="1 2">
    <name type="scientific">Simonsiella muelleri ATCC 29453</name>
    <dbReference type="NCBI Taxonomy" id="641147"/>
    <lineage>
        <taxon>Bacteria</taxon>
        <taxon>Pseudomonadati</taxon>
        <taxon>Pseudomonadota</taxon>
        <taxon>Betaproteobacteria</taxon>
        <taxon>Neisseriales</taxon>
        <taxon>Neisseriaceae</taxon>
        <taxon>Simonsiella</taxon>
    </lineage>
</organism>
<reference evidence="1 2" key="1">
    <citation type="submission" date="2010-03" db="EMBL/GenBank/DDBJ databases">
        <authorList>
            <consortium name="The Broad Institute Genome Sequencing Platform"/>
            <person name="Ward D."/>
            <person name="Earl A."/>
            <person name="Feldgarden M."/>
            <person name="Gevers D."/>
            <person name="Young S."/>
            <person name="Zeng Q."/>
            <person name="Koehrsen M."/>
            <person name="Alvarado L."/>
            <person name="Berlin A.M."/>
            <person name="Borenstein D."/>
            <person name="Chapman S.B."/>
            <person name="Chen Z."/>
            <person name="Engels R."/>
            <person name="Freedman E."/>
            <person name="Gellesch M."/>
            <person name="Goldberg J."/>
            <person name="Griggs A."/>
            <person name="Gujja S."/>
            <person name="Heilman E.R."/>
            <person name="Heiman D.I."/>
            <person name="Hepburn T.A."/>
            <person name="Howarth C."/>
            <person name="Jen D."/>
            <person name="Larson L."/>
            <person name="Mehta T."/>
            <person name="Park D."/>
            <person name="Pearson M."/>
            <person name="Richards J."/>
            <person name="Roberts A."/>
            <person name="Saif S."/>
            <person name="Shea T.D."/>
            <person name="Shenoy N."/>
            <person name="Sisk P."/>
            <person name="Stolte C."/>
            <person name="Sykes S.N."/>
            <person name="Walk T."/>
            <person name="White J."/>
            <person name="Yandava C."/>
            <person name="Izard J."/>
            <person name="Baranova O.V."/>
            <person name="Blanton J.M."/>
            <person name="Tanner A.C."/>
            <person name="Dewhirst F."/>
            <person name="Haas B."/>
            <person name="Nusbaum C."/>
            <person name="Birren B."/>
        </authorList>
    </citation>
    <scope>NUCLEOTIDE SEQUENCE [LARGE SCALE GENOMIC DNA]</scope>
    <source>
        <strain evidence="1 2">ATCC 29453</strain>
    </source>
</reference>
<dbReference type="AlphaFoldDB" id="U6Q0Z9"/>
<comment type="caution">
    <text evidence="1">The sequence shown here is derived from an EMBL/GenBank/DDBJ whole genome shotgun (WGS) entry which is preliminary data.</text>
</comment>
<dbReference type="RefSeq" id="WP_002641864.1">
    <property type="nucleotide sequence ID" value="NZ_CP019448.1"/>
</dbReference>
<reference evidence="1 2" key="2">
    <citation type="submission" date="2011-10" db="EMBL/GenBank/DDBJ databases">
        <title>The Genome Sequence of Simonsiella muelleri ATCC 29453.</title>
        <authorList>
            <consortium name="The Broad Institute Genome Sequencing Platform"/>
            <consortium name="The Broad Institute Genome Sequencing Center for Infectious Disease"/>
            <person name="Earl A."/>
            <person name="Ward D."/>
            <person name="Feldgarden M."/>
            <person name="Gevers D."/>
            <person name="Izard J."/>
            <person name="Baranova O.V."/>
            <person name="Blanton J.M."/>
            <person name="Tanner A.C."/>
            <person name="Dewhirst F."/>
            <person name="Young S.K."/>
            <person name="Zeng Q."/>
            <person name="Gargeya S."/>
            <person name="Fitzgerald M."/>
            <person name="Haas B."/>
            <person name="Abouelleil A."/>
            <person name="Alvarado L."/>
            <person name="Arachchi H.M."/>
            <person name="Berlin A."/>
            <person name="Brown A."/>
            <person name="Chapman S.B."/>
            <person name="Chen Z."/>
            <person name="Dunbar C."/>
            <person name="Freedman E."/>
            <person name="Gearin G."/>
            <person name="Goldberg J."/>
            <person name="Griggs A."/>
            <person name="Gujja S."/>
            <person name="Heiman D."/>
            <person name="Howarth C."/>
            <person name="Larson L."/>
            <person name="Lui A."/>
            <person name="MacDonald P.J.P."/>
            <person name="Montmayeur A."/>
            <person name="Murphy C."/>
            <person name="Neiman D."/>
            <person name="Pearson M."/>
            <person name="Priest M."/>
            <person name="Roberts A."/>
            <person name="Saif S."/>
            <person name="Shea T."/>
            <person name="Shenoy N."/>
            <person name="Sisk P."/>
            <person name="Stolte C."/>
            <person name="Sykes S."/>
            <person name="Wortman J."/>
            <person name="Nusbaum C."/>
            <person name="Birren B."/>
        </authorList>
    </citation>
    <scope>NUCLEOTIDE SEQUENCE [LARGE SCALE GENOMIC DNA]</scope>
    <source>
        <strain evidence="1 2">ATCC 29453</strain>
    </source>
</reference>